<dbReference type="AlphaFoldDB" id="A0A381TFK0"/>
<dbReference type="PANTHER" id="PTHR11113:SF14">
    <property type="entry name" value="N-ACETYLGLUCOSAMINE-6-PHOSPHATE DEACETYLASE"/>
    <property type="match status" value="1"/>
</dbReference>
<name>A0A381TFK0_9ZZZZ</name>
<evidence type="ECO:0000256" key="1">
    <source>
        <dbReference type="ARBA" id="ARBA00022801"/>
    </source>
</evidence>
<dbReference type="SUPFAM" id="SSF51556">
    <property type="entry name" value="Metallo-dependent hydrolases"/>
    <property type="match status" value="1"/>
</dbReference>
<proteinExistence type="predicted"/>
<dbReference type="Gene3D" id="3.20.20.140">
    <property type="entry name" value="Metal-dependent hydrolases"/>
    <property type="match status" value="2"/>
</dbReference>
<dbReference type="InterPro" id="IPR013108">
    <property type="entry name" value="Amidohydro_3"/>
</dbReference>
<dbReference type="GO" id="GO:0006046">
    <property type="term" value="P:N-acetylglucosamine catabolic process"/>
    <property type="evidence" value="ECO:0007669"/>
    <property type="project" value="TreeGrafter"/>
</dbReference>
<dbReference type="InterPro" id="IPR032466">
    <property type="entry name" value="Metal_Hydrolase"/>
</dbReference>
<evidence type="ECO:0000259" key="2">
    <source>
        <dbReference type="Pfam" id="PF07969"/>
    </source>
</evidence>
<protein>
    <recommendedName>
        <fullName evidence="2">Amidohydrolase 3 domain-containing protein</fullName>
    </recommendedName>
</protein>
<organism evidence="3">
    <name type="scientific">marine metagenome</name>
    <dbReference type="NCBI Taxonomy" id="408172"/>
    <lineage>
        <taxon>unclassified sequences</taxon>
        <taxon>metagenomes</taxon>
        <taxon>ecological metagenomes</taxon>
    </lineage>
</organism>
<dbReference type="GO" id="GO:0008448">
    <property type="term" value="F:N-acetylglucosamine-6-phosphate deacetylase activity"/>
    <property type="evidence" value="ECO:0007669"/>
    <property type="project" value="TreeGrafter"/>
</dbReference>
<dbReference type="InterPro" id="IPR011059">
    <property type="entry name" value="Metal-dep_hydrolase_composite"/>
</dbReference>
<reference evidence="3" key="1">
    <citation type="submission" date="2018-05" db="EMBL/GenBank/DDBJ databases">
        <authorList>
            <person name="Lanie J.A."/>
            <person name="Ng W.-L."/>
            <person name="Kazmierczak K.M."/>
            <person name="Andrzejewski T.M."/>
            <person name="Davidsen T.M."/>
            <person name="Wayne K.J."/>
            <person name="Tettelin H."/>
            <person name="Glass J.I."/>
            <person name="Rusch D."/>
            <person name="Podicherti R."/>
            <person name="Tsui H.-C.T."/>
            <person name="Winkler M.E."/>
        </authorList>
    </citation>
    <scope>NUCLEOTIDE SEQUENCE</scope>
</reference>
<dbReference type="SUPFAM" id="SSF51338">
    <property type="entry name" value="Composite domain of metallo-dependent hydrolases"/>
    <property type="match status" value="1"/>
</dbReference>
<feature type="domain" description="Amidohydrolase 3" evidence="2">
    <location>
        <begin position="337"/>
        <end position="487"/>
    </location>
</feature>
<accession>A0A381TFK0</accession>
<feature type="domain" description="Amidohydrolase 3" evidence="2">
    <location>
        <begin position="73"/>
        <end position="255"/>
    </location>
</feature>
<dbReference type="PANTHER" id="PTHR11113">
    <property type="entry name" value="N-ACETYLGLUCOSAMINE-6-PHOSPHATE DEACETYLASE"/>
    <property type="match status" value="1"/>
</dbReference>
<sequence length="505" mass="55868">MIKEHKSGIIIIFLILGSLLISELAAKENSSLLIINAKVIDGTGSAARLESVRINDSRIQGLGQLRPLPGETILDATGLVLSPGFIDTHSHHDISIFQMPDALSAISQGITTIVVGLDGFSQVPLSGFFAKVKDNPLAVNIASYSGHNSLRNIVMGQDYQRFSTPKEIEDMKNLLRLDMKAGALGLSTGLEYDPGIYSEETDEVVALLEVFPEDQGRYASHIRSEDVHLESALDEFIEISRKSKLPSQISHIKLARRDLWGQTSWMIDKLNAARQEGLDITADIYPYTYWESTMRTLFAKRDFDNRDSAEFALTELVHPNQLTLSHYEPDPNLVGKTIAEIAVMRKEDPVTVLMHLIQDDKTKTDSAIGVAMTQPDIDKLMQWEHSNICSDGALNNGHPRGRGAFARILANYVRSRGILGWENAIHKMTQLSALHMGFKNRGVIKSGAIADLVLFDPEKIQDNATMDDINRLSSGIINVWVGGELVYSDKKSTGLRPGQVIRRAD</sequence>
<dbReference type="EMBL" id="UINC01004467">
    <property type="protein sequence ID" value="SVA14539.1"/>
    <property type="molecule type" value="Genomic_DNA"/>
</dbReference>
<gene>
    <name evidence="3" type="ORF">METZ01_LOCUS67393</name>
</gene>
<keyword evidence="1" id="KW-0378">Hydrolase</keyword>
<dbReference type="Pfam" id="PF07969">
    <property type="entry name" value="Amidohydro_3"/>
    <property type="match status" value="2"/>
</dbReference>
<evidence type="ECO:0000313" key="3">
    <source>
        <dbReference type="EMBL" id="SVA14539.1"/>
    </source>
</evidence>